<proteinExistence type="predicted"/>
<protein>
    <submittedName>
        <fullName evidence="3 4">Uncharacterized protein</fullName>
    </submittedName>
</protein>
<dbReference type="GeneID" id="20204122"/>
<sequence>MASICFGVMVGISFIGLYFYWFREQAASSVVEPPSEAAWDEDKSGQKSLSSYGSPAKKRSSRKKRKNRRRESAGNDGNEERKSRKSRGRRKSSRRRGSSQNQPLLGETEKSEQVDDTKAIKSNTDVISKVTSKEAVSISKEDNKINIITINNECKPQKQRPGFFTNSLYKLQLVLKMIENSK</sequence>
<reference evidence="5" key="1">
    <citation type="submission" date="2012-12" db="EMBL/GenBank/DDBJ databases">
        <authorList>
            <person name="Hellsten U."/>
            <person name="Grimwood J."/>
            <person name="Chapman J.A."/>
            <person name="Shapiro H."/>
            <person name="Aerts A."/>
            <person name="Otillar R.P."/>
            <person name="Terry A.Y."/>
            <person name="Boore J.L."/>
            <person name="Simakov O."/>
            <person name="Marletaz F."/>
            <person name="Cho S.-J."/>
            <person name="Edsinger-Gonzales E."/>
            <person name="Havlak P."/>
            <person name="Kuo D.-H."/>
            <person name="Larsson T."/>
            <person name="Lv J."/>
            <person name="Arendt D."/>
            <person name="Savage R."/>
            <person name="Osoegawa K."/>
            <person name="de Jong P."/>
            <person name="Lindberg D.R."/>
            <person name="Seaver E.C."/>
            <person name="Weisblat D.A."/>
            <person name="Putnam N.H."/>
            <person name="Grigoriev I.V."/>
            <person name="Rokhsar D.S."/>
        </authorList>
    </citation>
    <scope>NUCLEOTIDE SEQUENCE</scope>
</reference>
<evidence type="ECO:0000256" key="1">
    <source>
        <dbReference type="SAM" id="MobiDB-lite"/>
    </source>
</evidence>
<keyword evidence="2" id="KW-0812">Transmembrane</keyword>
<keyword evidence="2" id="KW-0472">Membrane</keyword>
<feature type="compositionally biased region" description="Basic and acidic residues" evidence="1">
    <location>
        <begin position="70"/>
        <end position="82"/>
    </location>
</feature>
<feature type="compositionally biased region" description="Basic residues" evidence="1">
    <location>
        <begin position="83"/>
        <end position="97"/>
    </location>
</feature>
<dbReference type="Proteomes" id="UP000015101">
    <property type="component" value="Unassembled WGS sequence"/>
</dbReference>
<name>T1F5M3_HELRO</name>
<keyword evidence="2" id="KW-1133">Transmembrane helix</keyword>
<dbReference type="EnsemblMetazoa" id="HelroT172610">
    <property type="protein sequence ID" value="HelroP172610"/>
    <property type="gene ID" value="HelroG172610"/>
</dbReference>
<evidence type="ECO:0000313" key="3">
    <source>
        <dbReference type="EMBL" id="ESO04254.1"/>
    </source>
</evidence>
<dbReference type="EMBL" id="AMQM01004294">
    <property type="status" value="NOT_ANNOTATED_CDS"/>
    <property type="molecule type" value="Genomic_DNA"/>
</dbReference>
<dbReference type="HOGENOM" id="CLU_1483558_0_0_1"/>
<reference evidence="4" key="3">
    <citation type="submission" date="2015-06" db="UniProtKB">
        <authorList>
            <consortium name="EnsemblMetazoa"/>
        </authorList>
    </citation>
    <scope>IDENTIFICATION</scope>
</reference>
<feature type="region of interest" description="Disordered" evidence="1">
    <location>
        <begin position="32"/>
        <end position="117"/>
    </location>
</feature>
<dbReference type="EMBL" id="KB096502">
    <property type="protein sequence ID" value="ESO04254.1"/>
    <property type="molecule type" value="Genomic_DNA"/>
</dbReference>
<dbReference type="KEGG" id="hro:HELRODRAFT_172610"/>
<gene>
    <name evidence="4" type="primary">20204122</name>
    <name evidence="3" type="ORF">HELRODRAFT_172610</name>
</gene>
<dbReference type="InParanoid" id="T1F5M3"/>
<keyword evidence="5" id="KW-1185">Reference proteome</keyword>
<feature type="compositionally biased region" description="Basic and acidic residues" evidence="1">
    <location>
        <begin position="107"/>
        <end position="117"/>
    </location>
</feature>
<dbReference type="RefSeq" id="XP_009017523.1">
    <property type="nucleotide sequence ID" value="XM_009019275.1"/>
</dbReference>
<evidence type="ECO:0000256" key="2">
    <source>
        <dbReference type="SAM" id="Phobius"/>
    </source>
</evidence>
<evidence type="ECO:0000313" key="5">
    <source>
        <dbReference type="Proteomes" id="UP000015101"/>
    </source>
</evidence>
<feature type="transmembrane region" description="Helical" evidence="2">
    <location>
        <begin position="6"/>
        <end position="22"/>
    </location>
</feature>
<dbReference type="AlphaFoldDB" id="T1F5M3"/>
<dbReference type="CTD" id="20204122"/>
<evidence type="ECO:0000313" key="4">
    <source>
        <dbReference type="EnsemblMetazoa" id="HelroP172610"/>
    </source>
</evidence>
<accession>T1F5M3</accession>
<reference evidence="3 5" key="2">
    <citation type="journal article" date="2013" name="Nature">
        <title>Insights into bilaterian evolution from three spiralian genomes.</title>
        <authorList>
            <person name="Simakov O."/>
            <person name="Marletaz F."/>
            <person name="Cho S.J."/>
            <person name="Edsinger-Gonzales E."/>
            <person name="Havlak P."/>
            <person name="Hellsten U."/>
            <person name="Kuo D.H."/>
            <person name="Larsson T."/>
            <person name="Lv J."/>
            <person name="Arendt D."/>
            <person name="Savage R."/>
            <person name="Osoegawa K."/>
            <person name="de Jong P."/>
            <person name="Grimwood J."/>
            <person name="Chapman J.A."/>
            <person name="Shapiro H."/>
            <person name="Aerts A."/>
            <person name="Otillar R.P."/>
            <person name="Terry A.Y."/>
            <person name="Boore J.L."/>
            <person name="Grigoriev I.V."/>
            <person name="Lindberg D.R."/>
            <person name="Seaver E.C."/>
            <person name="Weisblat D.A."/>
            <person name="Putnam N.H."/>
            <person name="Rokhsar D.S."/>
        </authorList>
    </citation>
    <scope>NUCLEOTIDE SEQUENCE</scope>
</reference>
<feature type="compositionally biased region" description="Basic residues" evidence="1">
    <location>
        <begin position="56"/>
        <end position="69"/>
    </location>
</feature>
<organism evidence="4 5">
    <name type="scientific">Helobdella robusta</name>
    <name type="common">Californian leech</name>
    <dbReference type="NCBI Taxonomy" id="6412"/>
    <lineage>
        <taxon>Eukaryota</taxon>
        <taxon>Metazoa</taxon>
        <taxon>Spiralia</taxon>
        <taxon>Lophotrochozoa</taxon>
        <taxon>Annelida</taxon>
        <taxon>Clitellata</taxon>
        <taxon>Hirudinea</taxon>
        <taxon>Rhynchobdellida</taxon>
        <taxon>Glossiphoniidae</taxon>
        <taxon>Helobdella</taxon>
    </lineage>
</organism>